<keyword evidence="5" id="KW-1185">Reference proteome</keyword>
<dbReference type="OrthoDB" id="5599418at2759"/>
<dbReference type="EMBL" id="GL537223">
    <property type="protein sequence ID" value="EFQ86857.1"/>
    <property type="molecule type" value="Genomic_DNA"/>
</dbReference>
<evidence type="ECO:0000313" key="5">
    <source>
        <dbReference type="Proteomes" id="UP000001067"/>
    </source>
</evidence>
<evidence type="ECO:0000256" key="2">
    <source>
        <dbReference type="SAM" id="MobiDB-lite"/>
    </source>
</evidence>
<proteinExistence type="predicted"/>
<reference evidence="4 5" key="1">
    <citation type="journal article" date="2010" name="Genome Biol.">
        <title>A first genome assembly of the barley fungal pathogen Pyrenophora teres f. teres.</title>
        <authorList>
            <person name="Ellwood S.R."/>
            <person name="Liu Z."/>
            <person name="Syme R.A."/>
            <person name="Lai Z."/>
            <person name="Hane J.K."/>
            <person name="Keiper F."/>
            <person name="Moffat C.S."/>
            <person name="Oliver R.P."/>
            <person name="Friesen T.L."/>
        </authorList>
    </citation>
    <scope>NUCLEOTIDE SEQUENCE [LARGE SCALE GENOMIC DNA]</scope>
    <source>
        <strain evidence="4 5">0-1</strain>
    </source>
</reference>
<feature type="domain" description="CCHC-type" evidence="3">
    <location>
        <begin position="30"/>
        <end position="44"/>
    </location>
</feature>
<dbReference type="GO" id="GO:0008270">
    <property type="term" value="F:zinc ion binding"/>
    <property type="evidence" value="ECO:0007669"/>
    <property type="project" value="UniProtKB-KW"/>
</dbReference>
<dbReference type="InterPro" id="IPR001878">
    <property type="entry name" value="Znf_CCHC"/>
</dbReference>
<gene>
    <name evidence="4" type="ORF">PTT_17790</name>
</gene>
<feature type="region of interest" description="Disordered" evidence="2">
    <location>
        <begin position="46"/>
        <end position="87"/>
    </location>
</feature>
<keyword evidence="1" id="KW-0862">Zinc</keyword>
<evidence type="ECO:0000256" key="1">
    <source>
        <dbReference type="PROSITE-ProRule" id="PRU00047"/>
    </source>
</evidence>
<accession>E3S592</accession>
<feature type="compositionally biased region" description="Polar residues" evidence="2">
    <location>
        <begin position="1"/>
        <end position="19"/>
    </location>
</feature>
<organism evidence="5">
    <name type="scientific">Pyrenophora teres f. teres (strain 0-1)</name>
    <name type="common">Barley net blotch fungus</name>
    <name type="synonym">Drechslera teres f. teres</name>
    <dbReference type="NCBI Taxonomy" id="861557"/>
    <lineage>
        <taxon>Eukaryota</taxon>
        <taxon>Fungi</taxon>
        <taxon>Dikarya</taxon>
        <taxon>Ascomycota</taxon>
        <taxon>Pezizomycotina</taxon>
        <taxon>Dothideomycetes</taxon>
        <taxon>Pleosporomycetidae</taxon>
        <taxon>Pleosporales</taxon>
        <taxon>Pleosporineae</taxon>
        <taxon>Pleosporaceae</taxon>
        <taxon>Pyrenophora</taxon>
    </lineage>
</organism>
<dbReference type="AlphaFoldDB" id="E3S592"/>
<dbReference type="Gene3D" id="4.10.60.10">
    <property type="entry name" value="Zinc finger, CCHC-type"/>
    <property type="match status" value="1"/>
</dbReference>
<dbReference type="GO" id="GO:0003676">
    <property type="term" value="F:nucleic acid binding"/>
    <property type="evidence" value="ECO:0007669"/>
    <property type="project" value="InterPro"/>
</dbReference>
<dbReference type="InterPro" id="IPR036875">
    <property type="entry name" value="Znf_CCHC_sf"/>
</dbReference>
<evidence type="ECO:0000313" key="4">
    <source>
        <dbReference type="EMBL" id="EFQ86857.1"/>
    </source>
</evidence>
<protein>
    <recommendedName>
        <fullName evidence="3">CCHC-type domain-containing protein</fullName>
    </recommendedName>
</protein>
<evidence type="ECO:0000259" key="3">
    <source>
        <dbReference type="PROSITE" id="PS50158"/>
    </source>
</evidence>
<sequence length="159" mass="18010">MDWEPSRSQAQRAKWVSQQEIDRRRDDGSCLRCGKKGHLISACKLKPAHNPNRQPARATKAIGKTKPSAEPYDVEDDATTISPDKETEKDWVDEVAKFNFDINGYIETGFAYITPNDAEEDIILGRLWIDRNKESESAVKKARLTRSKSEKSALLNFNG</sequence>
<dbReference type="SUPFAM" id="SSF57756">
    <property type="entry name" value="Retrovirus zinc finger-like domains"/>
    <property type="match status" value="1"/>
</dbReference>
<keyword evidence="1" id="KW-0479">Metal-binding</keyword>
<dbReference type="Proteomes" id="UP000001067">
    <property type="component" value="Unassembled WGS sequence"/>
</dbReference>
<dbReference type="KEGG" id="pte:PTT_17790"/>
<name>E3S592_PYRTT</name>
<dbReference type="PROSITE" id="PS50158">
    <property type="entry name" value="ZF_CCHC"/>
    <property type="match status" value="1"/>
</dbReference>
<keyword evidence="1" id="KW-0863">Zinc-finger</keyword>
<feature type="region of interest" description="Disordered" evidence="2">
    <location>
        <begin position="1"/>
        <end position="27"/>
    </location>
</feature>
<dbReference type="HOGENOM" id="CLU_1661705_0_0_1"/>